<feature type="domain" description="NAD(P)-binding" evidence="1">
    <location>
        <begin position="15"/>
        <end position="139"/>
    </location>
</feature>
<dbReference type="PANTHER" id="PTHR12126">
    <property type="entry name" value="NADH-UBIQUINONE OXIDOREDUCTASE 39 KDA SUBUNIT-RELATED"/>
    <property type="match status" value="1"/>
</dbReference>
<accession>A0A6J7IVN0</accession>
<organism evidence="2">
    <name type="scientific">freshwater metagenome</name>
    <dbReference type="NCBI Taxonomy" id="449393"/>
    <lineage>
        <taxon>unclassified sequences</taxon>
        <taxon>metagenomes</taxon>
        <taxon>ecological metagenomes</taxon>
    </lineage>
</organism>
<dbReference type="Gene3D" id="3.40.50.720">
    <property type="entry name" value="NAD(P)-binding Rossmann-like Domain"/>
    <property type="match status" value="1"/>
</dbReference>
<proteinExistence type="predicted"/>
<dbReference type="Pfam" id="PF13460">
    <property type="entry name" value="NAD_binding_10"/>
    <property type="match status" value="1"/>
</dbReference>
<reference evidence="2" key="1">
    <citation type="submission" date="2020-05" db="EMBL/GenBank/DDBJ databases">
        <authorList>
            <person name="Chiriac C."/>
            <person name="Salcher M."/>
            <person name="Ghai R."/>
            <person name="Kavagutti S V."/>
        </authorList>
    </citation>
    <scope>NUCLEOTIDE SEQUENCE</scope>
</reference>
<dbReference type="InterPro" id="IPR016040">
    <property type="entry name" value="NAD(P)-bd_dom"/>
</dbReference>
<dbReference type="SUPFAM" id="SSF51735">
    <property type="entry name" value="NAD(P)-binding Rossmann-fold domains"/>
    <property type="match status" value="1"/>
</dbReference>
<dbReference type="EMBL" id="CAFBMX010000006">
    <property type="protein sequence ID" value="CAB4934935.1"/>
    <property type="molecule type" value="Genomic_DNA"/>
</dbReference>
<dbReference type="PANTHER" id="PTHR12126:SF11">
    <property type="entry name" value="NADH DEHYDROGENASE [UBIQUINONE] 1 ALPHA SUBCOMPLEX SUBUNIT 9, MITOCHONDRIAL"/>
    <property type="match status" value="1"/>
</dbReference>
<protein>
    <submittedName>
        <fullName evidence="2">Unannotated protein</fullName>
    </submittedName>
</protein>
<sequence>MTMSGDAPGTILLTGATGAIGGALLPRLLAAGHRVRCLVRDPSRASLPAAAEVVRGDVLTGEGLTTALDGVAVAFYLIHSMGGRNHDFAEADRRAARTFANAAREAGVRRIIYLGGLPATGAGSAHLRSREEVAEILRSAAPEVVHARAAMVIGPSSASFRMLRELVHRLPVMVGPKWIDTRTQPVAQGDVVEALARLAELPNPPADVELGGAEIITYREMMLRFAQADGRRRPLIVPVPVLTPRLSSYWVGFVTSVDPGLARPLVDGLSEELIVRTPPPAGVNDAALDFDAAVRAALGGAPVGGA</sequence>
<dbReference type="InterPro" id="IPR051207">
    <property type="entry name" value="ComplexI_NDUFA9_subunit"/>
</dbReference>
<dbReference type="AlphaFoldDB" id="A0A6J7IVN0"/>
<gene>
    <name evidence="2" type="ORF">UFOPK3674_01413</name>
</gene>
<dbReference type="GO" id="GO:0044877">
    <property type="term" value="F:protein-containing complex binding"/>
    <property type="evidence" value="ECO:0007669"/>
    <property type="project" value="TreeGrafter"/>
</dbReference>
<dbReference type="InterPro" id="IPR036291">
    <property type="entry name" value="NAD(P)-bd_dom_sf"/>
</dbReference>
<evidence type="ECO:0000259" key="1">
    <source>
        <dbReference type="Pfam" id="PF13460"/>
    </source>
</evidence>
<evidence type="ECO:0000313" key="2">
    <source>
        <dbReference type="EMBL" id="CAB4934935.1"/>
    </source>
</evidence>
<name>A0A6J7IVN0_9ZZZZ</name>